<accession>A0A1N6EXJ1</accession>
<dbReference type="GO" id="GO:0050136">
    <property type="term" value="F:NADH dehydrogenase (quinone) (non-electrogenic) activity"/>
    <property type="evidence" value="ECO:0007669"/>
    <property type="project" value="UniProtKB-UniRule"/>
</dbReference>
<dbReference type="Gene3D" id="3.30.460.80">
    <property type="entry name" value="NADH:ubiquinone oxidoreductase, 30kDa subunit"/>
    <property type="match status" value="1"/>
</dbReference>
<dbReference type="InterPro" id="IPR010218">
    <property type="entry name" value="NADH_DH_suC"/>
</dbReference>
<evidence type="ECO:0000256" key="4">
    <source>
        <dbReference type="ARBA" id="ARBA00022448"/>
    </source>
</evidence>
<evidence type="ECO:0000256" key="3">
    <source>
        <dbReference type="ARBA" id="ARBA00010019"/>
    </source>
</evidence>
<evidence type="ECO:0000256" key="6">
    <source>
        <dbReference type="ARBA" id="ARBA00022519"/>
    </source>
</evidence>
<evidence type="ECO:0000256" key="14">
    <source>
        <dbReference type="HAMAP-Rule" id="MF_01357"/>
    </source>
</evidence>
<dbReference type="InterPro" id="IPR001268">
    <property type="entry name" value="NADH_UbQ_OxRdtase_30kDa_su"/>
</dbReference>
<dbReference type="NCBIfam" id="NF008728">
    <property type="entry name" value="PRK11742.1"/>
    <property type="match status" value="1"/>
</dbReference>
<dbReference type="GO" id="GO:0051287">
    <property type="term" value="F:NAD binding"/>
    <property type="evidence" value="ECO:0007669"/>
    <property type="project" value="InterPro"/>
</dbReference>
<comment type="function">
    <text evidence="14">NDH-1 shuttles electrons from NADH, via FMN and iron-sulfur (Fe-S) centers, to quinones in the respiratory chain. The immediate electron acceptor for the enzyme in this species is believed to be a menaquinone. Couples the redox reaction to proton translocation (for every two electrons transferred, four hydrogen ions are translocated across the cytoplasmic membrane), and thus conserves the redox energy in a proton gradient.</text>
</comment>
<dbReference type="SUPFAM" id="SSF56762">
    <property type="entry name" value="HydB/Nqo4-like"/>
    <property type="match status" value="1"/>
</dbReference>
<dbReference type="AlphaFoldDB" id="A0A1N6EXJ1"/>
<comment type="function">
    <text evidence="1">NDH-1 shuttles electrons from NADH, via FMN and iron-sulfur (Fe-S) centers, to quinones in the respiratory chain. The immediate electron acceptor for the enzyme in this species is believed to be ubiquinone. Couples the redox reaction to proton translocation (for every two electrons transferred, four hydrogen ions are translocated across the cytoplasmic membrane), and thus conserves the redox energy in a proton gradient.</text>
</comment>
<dbReference type="PROSITE" id="PS00542">
    <property type="entry name" value="COMPLEX1_30K"/>
    <property type="match status" value="1"/>
</dbReference>
<evidence type="ECO:0000313" key="18">
    <source>
        <dbReference type="EMBL" id="SIN87653.1"/>
    </source>
</evidence>
<evidence type="ECO:0000256" key="8">
    <source>
        <dbReference type="ARBA" id="ARBA00022967"/>
    </source>
</evidence>
<dbReference type="RefSeq" id="WP_074238992.1">
    <property type="nucleotide sequence ID" value="NZ_FSRA01000001.1"/>
</dbReference>
<keyword evidence="4 14" id="KW-0813">Transport</keyword>
<proteinExistence type="inferred from homology"/>
<evidence type="ECO:0000256" key="15">
    <source>
        <dbReference type="HAMAP-Rule" id="MF_01358"/>
    </source>
</evidence>
<dbReference type="EC" id="7.1.1.-" evidence="14"/>
<evidence type="ECO:0000256" key="9">
    <source>
        <dbReference type="ARBA" id="ARBA00023027"/>
    </source>
</evidence>
<comment type="similarity">
    <text evidence="15">Belongs to the complex I 49 kDa subunit family.</text>
</comment>
<dbReference type="PROSITE" id="PS00535">
    <property type="entry name" value="COMPLEX1_49K"/>
    <property type="match status" value="1"/>
</dbReference>
<evidence type="ECO:0000256" key="12">
    <source>
        <dbReference type="ARBA" id="ARBA00023268"/>
    </source>
</evidence>
<evidence type="ECO:0000313" key="19">
    <source>
        <dbReference type="Proteomes" id="UP000185003"/>
    </source>
</evidence>
<feature type="domain" description="NADH:ubiquinone oxidoreductase 30kDa subunit" evidence="16">
    <location>
        <begin position="31"/>
        <end position="158"/>
    </location>
</feature>
<dbReference type="FunFam" id="1.10.645.10:FF:000001">
    <property type="entry name" value="NADH-quinone oxidoreductase subunit C/D"/>
    <property type="match status" value="1"/>
</dbReference>
<dbReference type="PANTHER" id="PTHR11993:SF45">
    <property type="entry name" value="NADH-QUINONE OXIDOREDUCTASE SUBUNIT C_D"/>
    <property type="match status" value="1"/>
</dbReference>
<evidence type="ECO:0000256" key="10">
    <source>
        <dbReference type="ARBA" id="ARBA00023075"/>
    </source>
</evidence>
<dbReference type="NCBIfam" id="TIGR01962">
    <property type="entry name" value="NuoD"/>
    <property type="match status" value="1"/>
</dbReference>
<dbReference type="GO" id="GO:0048038">
    <property type="term" value="F:quinone binding"/>
    <property type="evidence" value="ECO:0007669"/>
    <property type="project" value="UniProtKB-KW"/>
</dbReference>
<comment type="catalytic activity">
    <reaction evidence="13 14">
        <text>a quinone + NADH + 5 H(+)(in) = a quinol + NAD(+) + 4 H(+)(out)</text>
        <dbReference type="Rhea" id="RHEA:57888"/>
        <dbReference type="ChEBI" id="CHEBI:15378"/>
        <dbReference type="ChEBI" id="CHEBI:24646"/>
        <dbReference type="ChEBI" id="CHEBI:57540"/>
        <dbReference type="ChEBI" id="CHEBI:57945"/>
        <dbReference type="ChEBI" id="CHEBI:132124"/>
    </reaction>
</comment>
<evidence type="ECO:0000259" key="16">
    <source>
        <dbReference type="Pfam" id="PF00329"/>
    </source>
</evidence>
<dbReference type="EMBL" id="FSRA01000001">
    <property type="protein sequence ID" value="SIN87653.1"/>
    <property type="molecule type" value="Genomic_DNA"/>
</dbReference>
<dbReference type="Proteomes" id="UP000185003">
    <property type="component" value="Unassembled WGS sequence"/>
</dbReference>
<dbReference type="Pfam" id="PF00329">
    <property type="entry name" value="Complex1_30kDa"/>
    <property type="match status" value="1"/>
</dbReference>
<gene>
    <name evidence="14" type="primary">nuoC</name>
    <name evidence="15" type="synonym">nuoD</name>
    <name evidence="18" type="ORF">SAMN04488055_1887</name>
</gene>
<dbReference type="OrthoDB" id="9801496at2"/>
<evidence type="ECO:0000256" key="5">
    <source>
        <dbReference type="ARBA" id="ARBA00022475"/>
    </source>
</evidence>
<evidence type="ECO:0000259" key="17">
    <source>
        <dbReference type="Pfam" id="PF00346"/>
    </source>
</evidence>
<keyword evidence="19" id="KW-1185">Reference proteome</keyword>
<comment type="subcellular location">
    <subcellularLocation>
        <location evidence="2">Cell inner membrane</location>
        <topology evidence="2">Peripheral membrane protein</topology>
    </subcellularLocation>
    <subcellularLocation>
        <location evidence="14">Cell membrane</location>
        <topology evidence="14">Peripheral membrane protein</topology>
        <orientation evidence="14">Cytoplasmic side</orientation>
    </subcellularLocation>
</comment>
<comment type="similarity">
    <text evidence="3">In the C-terminal section; belongs to the complex I 49 kDa subunit family.</text>
</comment>
<organism evidence="18 19">
    <name type="scientific">Chitinophaga niabensis</name>
    <dbReference type="NCBI Taxonomy" id="536979"/>
    <lineage>
        <taxon>Bacteria</taxon>
        <taxon>Pseudomonadati</taxon>
        <taxon>Bacteroidota</taxon>
        <taxon>Chitinophagia</taxon>
        <taxon>Chitinophagales</taxon>
        <taxon>Chitinophagaceae</taxon>
        <taxon>Chitinophaga</taxon>
    </lineage>
</organism>
<dbReference type="Gene3D" id="1.10.645.10">
    <property type="entry name" value="Cytochrome-c3 Hydrogenase, chain B"/>
    <property type="match status" value="1"/>
</dbReference>
<evidence type="ECO:0000256" key="7">
    <source>
        <dbReference type="ARBA" id="ARBA00022719"/>
    </source>
</evidence>
<feature type="domain" description="NADH-quinone oxidoreductase subunit D" evidence="17">
    <location>
        <begin position="309"/>
        <end position="579"/>
    </location>
</feature>
<keyword evidence="9 14" id="KW-0520">NAD</keyword>
<evidence type="ECO:0000256" key="13">
    <source>
        <dbReference type="ARBA" id="ARBA00047712"/>
    </source>
</evidence>
<name>A0A1N6EXJ1_9BACT</name>
<dbReference type="NCBIfam" id="NF004739">
    <property type="entry name" value="PRK06075.1"/>
    <property type="match status" value="1"/>
</dbReference>
<dbReference type="SUPFAM" id="SSF143243">
    <property type="entry name" value="Nqo5-like"/>
    <property type="match status" value="1"/>
</dbReference>
<reference evidence="18 19" key="1">
    <citation type="submission" date="2016-11" db="EMBL/GenBank/DDBJ databases">
        <authorList>
            <person name="Jaros S."/>
            <person name="Januszkiewicz K."/>
            <person name="Wedrychowicz H."/>
        </authorList>
    </citation>
    <scope>NUCLEOTIDE SEQUENCE [LARGE SCALE GENOMIC DNA]</scope>
    <source>
        <strain evidence="18 19">DSM 24787</strain>
    </source>
</reference>
<keyword evidence="10" id="KW-0830">Ubiquinone</keyword>
<protein>
    <recommendedName>
        <fullName evidence="14 15">Multifunctional fusion protein</fullName>
    </recommendedName>
    <domain>
        <recommendedName>
            <fullName evidence="14">NADH-quinone oxidoreductase subunit C</fullName>
            <ecNumber evidence="14">7.1.1.-</ecNumber>
        </recommendedName>
        <alternativeName>
            <fullName evidence="14">NADH dehydrogenase I subunit C</fullName>
        </alternativeName>
        <alternativeName>
            <fullName evidence="14">NDH-1 subunit C</fullName>
        </alternativeName>
    </domain>
    <domain>
        <recommendedName>
            <fullName evidence="15">NADH-quinone oxidoreductase subunit D</fullName>
        </recommendedName>
        <alternativeName>
            <fullName evidence="15">NADH dehydrogenase I subunit D</fullName>
        </alternativeName>
        <alternativeName>
            <fullName evidence="15">NDH-1 subunit D</fullName>
        </alternativeName>
    </domain>
</protein>
<keyword evidence="12" id="KW-0511">Multifunctional enzyme</keyword>
<comment type="similarity">
    <text evidence="14">Belongs to the complex I 30 kDa subunit family.</text>
</comment>
<dbReference type="HAMAP" id="MF_01358">
    <property type="entry name" value="NDH1_NuoD"/>
    <property type="match status" value="1"/>
</dbReference>
<sequence length="579" mass="66929">MPPSIFNTLCSRFGENIFHEQLTRDETPTIWTPQGKIIAVLEYLRTDVEQPYRMFYDLTAIDERAIKAKYNGTGDFTLVYHLFSFERNAFVRLKVALRGEHPKHPSCTDLWPCANWYEREVFDMFGIVFEGHPLLKRILMPVTWEGHPLRKEHPARATEMGPFRLFDEKEDREQAALQFNPEEWGLKRQSEDSDFMFLNIGPQHPGTHGVLRIILQLDGEDIVDAVPDIGFHHRGAEKMGERQSWHTYIPYTDRIDYLGGVNNNLAYLLSVEKLAGIQIPERAEVIRVMLCELFRIASHLVWYGTFAQDVGQLSPVFYMFTDRERIFEIIEAICGGRMHPNWFRIGGVAQDLPNGWDTLVRGFVKYFPKKLKEYDKMVMRNALFKARTVGIGVFTLEEAIDWGATGPNLRACGMEWDMRKKRPYSGYEKYDFDIPTGQNGDCYDRAQVRVNEMWQSLRIIEQCLENMPAGPYKSDHPLTTPPIKQFTMQDIETLIHHFLNVSWGPVIPAGEAMIVTEATKGWNSYYLTSDGNTSPYRVRVRTPSFAHMQMLPYISRGYTVADMLSILGAMDYVLADIDR</sequence>
<dbReference type="HAMAP" id="MF_01357">
    <property type="entry name" value="NDH1_NuoC"/>
    <property type="match status" value="1"/>
</dbReference>
<evidence type="ECO:0000256" key="11">
    <source>
        <dbReference type="ARBA" id="ARBA00023136"/>
    </source>
</evidence>
<keyword evidence="5 14" id="KW-1003">Cell membrane</keyword>
<keyword evidence="6" id="KW-0997">Cell inner membrane</keyword>
<comment type="subunit">
    <text evidence="14">NDH-1 is composed of 14 different subunits. Subunits NuoB, C, D, E, F, and G constitute the peripheral sector of the complex.</text>
</comment>
<keyword evidence="7 14" id="KW-0874">Quinone</keyword>
<dbReference type="InterPro" id="IPR020396">
    <property type="entry name" value="NADH_UbQ_OxRdtase_CS"/>
</dbReference>
<keyword evidence="8 14" id="KW-1278">Translocase</keyword>
<evidence type="ECO:0000256" key="1">
    <source>
        <dbReference type="ARBA" id="ARBA00002378"/>
    </source>
</evidence>
<dbReference type="GO" id="GO:0005886">
    <property type="term" value="C:plasma membrane"/>
    <property type="evidence" value="ECO:0007669"/>
    <property type="project" value="UniProtKB-SubCell"/>
</dbReference>
<dbReference type="InterPro" id="IPR022885">
    <property type="entry name" value="NDH1_su_D/H"/>
</dbReference>
<keyword evidence="11 14" id="KW-0472">Membrane</keyword>
<dbReference type="GO" id="GO:0008137">
    <property type="term" value="F:NADH dehydrogenase (ubiquinone) activity"/>
    <property type="evidence" value="ECO:0007669"/>
    <property type="project" value="InterPro"/>
</dbReference>
<dbReference type="InterPro" id="IPR001135">
    <property type="entry name" value="NADH_Q_OxRdtase_suD"/>
</dbReference>
<dbReference type="InterPro" id="IPR037232">
    <property type="entry name" value="NADH_quin_OxRdtase_su_C/D-like"/>
</dbReference>
<dbReference type="InterPro" id="IPR029014">
    <property type="entry name" value="NiFe-Hase_large"/>
</dbReference>
<dbReference type="InterPro" id="IPR014029">
    <property type="entry name" value="NADH_UbQ_OxRdtase_49kDa_CS"/>
</dbReference>
<evidence type="ECO:0000256" key="2">
    <source>
        <dbReference type="ARBA" id="ARBA00004417"/>
    </source>
</evidence>
<dbReference type="Pfam" id="PF00346">
    <property type="entry name" value="Complex1_49kDa"/>
    <property type="match status" value="1"/>
</dbReference>
<dbReference type="GO" id="GO:0022904">
    <property type="term" value="P:respiratory electron transport chain"/>
    <property type="evidence" value="ECO:0007669"/>
    <property type="project" value="UniProtKB-ARBA"/>
</dbReference>
<dbReference type="PANTHER" id="PTHR11993">
    <property type="entry name" value="NADH-UBIQUINONE OXIDOREDUCTASE 49 KDA SUBUNIT"/>
    <property type="match status" value="1"/>
</dbReference>
<dbReference type="STRING" id="536979.SAMN04488055_1887"/>